<evidence type="ECO:0000256" key="1">
    <source>
        <dbReference type="SAM" id="Phobius"/>
    </source>
</evidence>
<evidence type="ECO:0000313" key="2">
    <source>
        <dbReference type="EMBL" id="CAI3974062.1"/>
    </source>
</evidence>
<dbReference type="AlphaFoldDB" id="A0A9P1FHG7"/>
<protein>
    <submittedName>
        <fullName evidence="2">Uncharacterized protein</fullName>
    </submittedName>
</protein>
<accession>A0A9P1FHG7</accession>
<dbReference type="OrthoDB" id="412108at2759"/>
<organism evidence="2">
    <name type="scientific">Cladocopium goreaui</name>
    <dbReference type="NCBI Taxonomy" id="2562237"/>
    <lineage>
        <taxon>Eukaryota</taxon>
        <taxon>Sar</taxon>
        <taxon>Alveolata</taxon>
        <taxon>Dinophyceae</taxon>
        <taxon>Suessiales</taxon>
        <taxon>Symbiodiniaceae</taxon>
        <taxon>Cladocopium</taxon>
    </lineage>
</organism>
<sequence>MGLNFAGATWATQFIFSTMIKTTYTKHPEAQDELVRLYAEDVKELLFEGITKRDGSIKVHLVHIGTKGDLPALVRLGGFERSFSHVPRQSSSRTPCKGICHLCLAGVEMGHEYDRSIPFEDMLPTALWIETLHTSVAWSSPPTILDGLPLLEKYAIEFFLTDLWHNFHLGVSKSFVGSAWVSIIEANMDCLRGSVETKFSQLTSMYLEFFRSQGKTPFITEISRETMGFPMGSVCPVAKWSKGQASTEMMLFLDHWCKQYIVNKTDDPLLLAIAEGASVVNKAFATQYGSGYWVRSAKAAWVGSLMFGFLAYYSICAHITLRMSKQRFPMTPKHHMMAHDAYGLVDQASKYEWCENPISHTNQVQEDFIGRPNRLSRRVSTKSLHSSVMLRALIIYEDSIKNADDDHRHMDAYPGSN</sequence>
<reference evidence="3" key="2">
    <citation type="submission" date="2024-04" db="EMBL/GenBank/DDBJ databases">
        <authorList>
            <person name="Chen Y."/>
            <person name="Shah S."/>
            <person name="Dougan E. K."/>
            <person name="Thang M."/>
            <person name="Chan C."/>
        </authorList>
    </citation>
    <scope>NUCLEOTIDE SEQUENCE [LARGE SCALE GENOMIC DNA]</scope>
</reference>
<proteinExistence type="predicted"/>
<dbReference type="EMBL" id="CAMXCT020000114">
    <property type="protein sequence ID" value="CAL1127437.1"/>
    <property type="molecule type" value="Genomic_DNA"/>
</dbReference>
<evidence type="ECO:0000313" key="4">
    <source>
        <dbReference type="Proteomes" id="UP001152797"/>
    </source>
</evidence>
<evidence type="ECO:0000313" key="3">
    <source>
        <dbReference type="EMBL" id="CAL1127437.1"/>
    </source>
</evidence>
<gene>
    <name evidence="2" type="ORF">C1SCF055_LOCUS2494</name>
</gene>
<keyword evidence="1" id="KW-1133">Transmembrane helix</keyword>
<keyword evidence="1" id="KW-0812">Transmembrane</keyword>
<keyword evidence="1" id="KW-0472">Membrane</keyword>
<comment type="caution">
    <text evidence="2">The sequence shown here is derived from an EMBL/GenBank/DDBJ whole genome shotgun (WGS) entry which is preliminary data.</text>
</comment>
<dbReference type="EMBL" id="CAMXCT030000114">
    <property type="protein sequence ID" value="CAL4761374.1"/>
    <property type="molecule type" value="Genomic_DNA"/>
</dbReference>
<keyword evidence="4" id="KW-1185">Reference proteome</keyword>
<feature type="transmembrane region" description="Helical" evidence="1">
    <location>
        <begin position="299"/>
        <end position="321"/>
    </location>
</feature>
<reference evidence="2" key="1">
    <citation type="submission" date="2022-10" db="EMBL/GenBank/DDBJ databases">
        <authorList>
            <person name="Chen Y."/>
            <person name="Dougan E. K."/>
            <person name="Chan C."/>
            <person name="Rhodes N."/>
            <person name="Thang M."/>
        </authorList>
    </citation>
    <scope>NUCLEOTIDE SEQUENCE</scope>
</reference>
<dbReference type="EMBL" id="CAMXCT010000114">
    <property type="protein sequence ID" value="CAI3974062.1"/>
    <property type="molecule type" value="Genomic_DNA"/>
</dbReference>
<dbReference type="Proteomes" id="UP001152797">
    <property type="component" value="Unassembled WGS sequence"/>
</dbReference>
<name>A0A9P1FHG7_9DINO</name>